<feature type="domain" description="Nephrocystin 3-like N-terminal" evidence="3">
    <location>
        <begin position="140"/>
        <end position="298"/>
    </location>
</feature>
<name>A0A5C3KQB3_COPMA</name>
<dbReference type="Pfam" id="PF24883">
    <property type="entry name" value="NPHP3_N"/>
    <property type="match status" value="1"/>
</dbReference>
<dbReference type="PANTHER" id="PTHR10039:SF17">
    <property type="entry name" value="FUNGAL STAND N-TERMINAL GOODBYE DOMAIN-CONTAINING PROTEIN-RELATED"/>
    <property type="match status" value="1"/>
</dbReference>
<dbReference type="OrthoDB" id="3014077at2759"/>
<keyword evidence="2" id="KW-0732">Signal</keyword>
<evidence type="ECO:0000256" key="1">
    <source>
        <dbReference type="ARBA" id="ARBA00022737"/>
    </source>
</evidence>
<feature type="signal peptide" evidence="2">
    <location>
        <begin position="1"/>
        <end position="18"/>
    </location>
</feature>
<dbReference type="STRING" id="230819.A0A5C3KQB3"/>
<feature type="chain" id="PRO_5022725483" description="Nephrocystin 3-like N-terminal domain-containing protein" evidence="2">
    <location>
        <begin position="19"/>
        <end position="649"/>
    </location>
</feature>
<dbReference type="AlphaFoldDB" id="A0A5C3KQB3"/>
<dbReference type="InterPro" id="IPR027417">
    <property type="entry name" value="P-loop_NTPase"/>
</dbReference>
<keyword evidence="5" id="KW-1185">Reference proteome</keyword>
<evidence type="ECO:0000256" key="2">
    <source>
        <dbReference type="SAM" id="SignalP"/>
    </source>
</evidence>
<organism evidence="4 5">
    <name type="scientific">Coprinopsis marcescibilis</name>
    <name type="common">Agaric fungus</name>
    <name type="synonym">Psathyrella marcescibilis</name>
    <dbReference type="NCBI Taxonomy" id="230819"/>
    <lineage>
        <taxon>Eukaryota</taxon>
        <taxon>Fungi</taxon>
        <taxon>Dikarya</taxon>
        <taxon>Basidiomycota</taxon>
        <taxon>Agaricomycotina</taxon>
        <taxon>Agaricomycetes</taxon>
        <taxon>Agaricomycetidae</taxon>
        <taxon>Agaricales</taxon>
        <taxon>Agaricineae</taxon>
        <taxon>Psathyrellaceae</taxon>
        <taxon>Coprinopsis</taxon>
    </lineage>
</organism>
<evidence type="ECO:0000259" key="3">
    <source>
        <dbReference type="Pfam" id="PF24883"/>
    </source>
</evidence>
<dbReference type="PANTHER" id="PTHR10039">
    <property type="entry name" value="AMELOGENIN"/>
    <property type="match status" value="1"/>
</dbReference>
<reference evidence="4 5" key="1">
    <citation type="journal article" date="2019" name="Nat. Ecol. Evol.">
        <title>Megaphylogeny resolves global patterns of mushroom evolution.</title>
        <authorList>
            <person name="Varga T."/>
            <person name="Krizsan K."/>
            <person name="Foldi C."/>
            <person name="Dima B."/>
            <person name="Sanchez-Garcia M."/>
            <person name="Sanchez-Ramirez S."/>
            <person name="Szollosi G.J."/>
            <person name="Szarkandi J.G."/>
            <person name="Papp V."/>
            <person name="Albert L."/>
            <person name="Andreopoulos W."/>
            <person name="Angelini C."/>
            <person name="Antonin V."/>
            <person name="Barry K.W."/>
            <person name="Bougher N.L."/>
            <person name="Buchanan P."/>
            <person name="Buyck B."/>
            <person name="Bense V."/>
            <person name="Catcheside P."/>
            <person name="Chovatia M."/>
            <person name="Cooper J."/>
            <person name="Damon W."/>
            <person name="Desjardin D."/>
            <person name="Finy P."/>
            <person name="Geml J."/>
            <person name="Haridas S."/>
            <person name="Hughes K."/>
            <person name="Justo A."/>
            <person name="Karasinski D."/>
            <person name="Kautmanova I."/>
            <person name="Kiss B."/>
            <person name="Kocsube S."/>
            <person name="Kotiranta H."/>
            <person name="LaButti K.M."/>
            <person name="Lechner B.E."/>
            <person name="Liimatainen K."/>
            <person name="Lipzen A."/>
            <person name="Lukacs Z."/>
            <person name="Mihaltcheva S."/>
            <person name="Morgado L.N."/>
            <person name="Niskanen T."/>
            <person name="Noordeloos M.E."/>
            <person name="Ohm R.A."/>
            <person name="Ortiz-Santana B."/>
            <person name="Ovrebo C."/>
            <person name="Racz N."/>
            <person name="Riley R."/>
            <person name="Savchenko A."/>
            <person name="Shiryaev A."/>
            <person name="Soop K."/>
            <person name="Spirin V."/>
            <person name="Szebenyi C."/>
            <person name="Tomsovsky M."/>
            <person name="Tulloss R.E."/>
            <person name="Uehling J."/>
            <person name="Grigoriev I.V."/>
            <person name="Vagvolgyi C."/>
            <person name="Papp T."/>
            <person name="Martin F.M."/>
            <person name="Miettinen O."/>
            <person name="Hibbett D.S."/>
            <person name="Nagy L.G."/>
        </authorList>
    </citation>
    <scope>NUCLEOTIDE SEQUENCE [LARGE SCALE GENOMIC DNA]</scope>
    <source>
        <strain evidence="4 5">CBS 121175</strain>
    </source>
</reference>
<keyword evidence="1" id="KW-0677">Repeat</keyword>
<gene>
    <name evidence="4" type="ORF">FA15DRAFT_671431</name>
</gene>
<evidence type="ECO:0000313" key="4">
    <source>
        <dbReference type="EMBL" id="TFK22536.1"/>
    </source>
</evidence>
<protein>
    <recommendedName>
        <fullName evidence="3">Nephrocystin 3-like N-terminal domain-containing protein</fullName>
    </recommendedName>
</protein>
<accession>A0A5C3KQB3</accession>
<evidence type="ECO:0000313" key="5">
    <source>
        <dbReference type="Proteomes" id="UP000307440"/>
    </source>
</evidence>
<proteinExistence type="predicted"/>
<dbReference type="Gene3D" id="3.40.50.300">
    <property type="entry name" value="P-loop containing nucleotide triphosphate hydrolases"/>
    <property type="match status" value="1"/>
</dbReference>
<sequence>MKLCLAVFLFFVKCYIQSSLLLSRSSLRTMFHQAQNLNFLNSQFTDVAPGATFHQHVHLEHPDSDPDARVNEHIQQIHAMQQRQKEEEAITQTLFGHIAPRALYDAMDRTDAPRCMRGTRDRLQEDLMSWVRNTNGRWDATTQLWLTGAAGSGKSAVAQSVAETCAREGILAATFFFSFRWEETNNYSRFVPTLSYQLAQNLAGTRSFIGSAVVKDVAVVKKKLKKQLKALVLQPIALACRKEAEEAGAGEQRRWPHVIIVDGVDECKKESEQAAVLDALHKLVALEQSPFRVVIVTRPEAEMRSYFHGVGAGFTRKIDLNEDYDVEPDLKIFLDVSFAAIRAQNKVEEEWPGEDVVRTLVKNASGQFIYASTVVEYVGDPARRPKEYLQAVLDVQVNRAGKHPLSPLYALYASILDKCPDPVESVSAIQIIERLESSDETFLTAAEQNHFLGYRRDVWARIFDNLHSLLFIPEFDDVRSFHKIRHKSLVDFLRSEEHALHLFVSREQVSTILCIRWLKLLKSYKRAREEYIDSISTSTFMYDCHLKDPQLRQLMEGCSVTEWARQNDLVRLSDLDVMYLRVHHYDLGCRLFRCGGICRRWRAELLLHCSTQELLRPPPFVERLKSRWSPPLHGSLDKGARFFVARWPV</sequence>
<dbReference type="Proteomes" id="UP000307440">
    <property type="component" value="Unassembled WGS sequence"/>
</dbReference>
<dbReference type="EMBL" id="ML210238">
    <property type="protein sequence ID" value="TFK22536.1"/>
    <property type="molecule type" value="Genomic_DNA"/>
</dbReference>
<dbReference type="InterPro" id="IPR056884">
    <property type="entry name" value="NPHP3-like_N"/>
</dbReference>
<dbReference type="SUPFAM" id="SSF52540">
    <property type="entry name" value="P-loop containing nucleoside triphosphate hydrolases"/>
    <property type="match status" value="1"/>
</dbReference>